<dbReference type="GO" id="GO:0003677">
    <property type="term" value="F:DNA binding"/>
    <property type="evidence" value="ECO:0007669"/>
    <property type="project" value="UniProtKB-UniRule"/>
</dbReference>
<dbReference type="SUPFAM" id="SSF46785">
    <property type="entry name" value="Winged helix' DNA-binding domain"/>
    <property type="match status" value="1"/>
</dbReference>
<dbReference type="Gene3D" id="1.10.357.10">
    <property type="entry name" value="Tetracycline Repressor, domain 2"/>
    <property type="match status" value="1"/>
</dbReference>
<evidence type="ECO:0000259" key="5">
    <source>
        <dbReference type="PROSITE" id="PS50949"/>
    </source>
</evidence>
<dbReference type="InterPro" id="IPR050679">
    <property type="entry name" value="Bact_HTH_transcr_reg"/>
</dbReference>
<reference evidence="7" key="1">
    <citation type="submission" date="2021-01" db="EMBL/GenBank/DDBJ databases">
        <title>Whole genome shotgun sequence of Sphaerisporangium rufum NBRC 109079.</title>
        <authorList>
            <person name="Komaki H."/>
            <person name="Tamura T."/>
        </authorList>
    </citation>
    <scope>NUCLEOTIDE SEQUENCE</scope>
    <source>
        <strain evidence="7">NBRC 109079</strain>
    </source>
</reference>
<dbReference type="PROSITE" id="PS50949">
    <property type="entry name" value="HTH_GNTR"/>
    <property type="match status" value="1"/>
</dbReference>
<dbReference type="PROSITE" id="PS50977">
    <property type="entry name" value="HTH_TETR_2"/>
    <property type="match status" value="1"/>
</dbReference>
<sequence length="301" mass="32342">MEAPYRRIAAEIRRRIECGELAPGDRTPSSRAIARDFGVALATAVRALAVLKEEGLVEGRPRSGTVVAATRAAPRRRHGGLAPTRERIVREGIAVADAEGIGAVTVRAVAARLGVPVAAVHRQVRGRDDLVRTMADLAYGEERYPGGPLGRRERLERAARTLWRIYRRHPWLAHLAPLGRPLPLPGVVRHGEQMLIALDGLGLDPARVLTIEITLYAYVQGLAVHVERETQAMSATGLSGDQWLGSHGGSMNAVLAAGRAPLLARLIGELGPGGYDFDLDQIFEFGLRTLLDGLGIAAAGR</sequence>
<evidence type="ECO:0000259" key="6">
    <source>
        <dbReference type="PROSITE" id="PS50977"/>
    </source>
</evidence>
<keyword evidence="2 4" id="KW-0238">DNA-binding</keyword>
<dbReference type="InterPro" id="IPR004111">
    <property type="entry name" value="Repressor_TetR_C"/>
</dbReference>
<dbReference type="GO" id="GO:0003700">
    <property type="term" value="F:DNA-binding transcription factor activity"/>
    <property type="evidence" value="ECO:0007669"/>
    <property type="project" value="InterPro"/>
</dbReference>
<evidence type="ECO:0000256" key="3">
    <source>
        <dbReference type="ARBA" id="ARBA00023163"/>
    </source>
</evidence>
<dbReference type="Gene3D" id="1.10.10.10">
    <property type="entry name" value="Winged helix-like DNA-binding domain superfamily/Winged helix DNA-binding domain"/>
    <property type="match status" value="1"/>
</dbReference>
<dbReference type="Gene3D" id="1.10.10.60">
    <property type="entry name" value="Homeodomain-like"/>
    <property type="match status" value="1"/>
</dbReference>
<evidence type="ECO:0000256" key="4">
    <source>
        <dbReference type="PROSITE-ProRule" id="PRU00335"/>
    </source>
</evidence>
<accession>A0A919QVT1</accession>
<dbReference type="SUPFAM" id="SSF48498">
    <property type="entry name" value="Tetracyclin repressor-like, C-terminal domain"/>
    <property type="match status" value="1"/>
</dbReference>
<evidence type="ECO:0000313" key="7">
    <source>
        <dbReference type="EMBL" id="GII75066.1"/>
    </source>
</evidence>
<dbReference type="Proteomes" id="UP000655287">
    <property type="component" value="Unassembled WGS sequence"/>
</dbReference>
<dbReference type="InterPro" id="IPR001647">
    <property type="entry name" value="HTH_TetR"/>
</dbReference>
<dbReference type="PANTHER" id="PTHR44846">
    <property type="entry name" value="MANNOSYL-D-GLYCERATE TRANSPORT/METABOLISM SYSTEM REPRESSOR MNGR-RELATED"/>
    <property type="match status" value="1"/>
</dbReference>
<dbReference type="InterPro" id="IPR009057">
    <property type="entry name" value="Homeodomain-like_sf"/>
</dbReference>
<name>A0A919QVT1_9ACTN</name>
<proteinExistence type="predicted"/>
<dbReference type="CDD" id="cd07377">
    <property type="entry name" value="WHTH_GntR"/>
    <property type="match status" value="1"/>
</dbReference>
<keyword evidence="8" id="KW-1185">Reference proteome</keyword>
<organism evidence="7 8">
    <name type="scientific">Sphaerisporangium rufum</name>
    <dbReference type="NCBI Taxonomy" id="1381558"/>
    <lineage>
        <taxon>Bacteria</taxon>
        <taxon>Bacillati</taxon>
        <taxon>Actinomycetota</taxon>
        <taxon>Actinomycetes</taxon>
        <taxon>Streptosporangiales</taxon>
        <taxon>Streptosporangiaceae</taxon>
        <taxon>Sphaerisporangium</taxon>
    </lineage>
</organism>
<comment type="caution">
    <text evidence="7">The sequence shown here is derived from an EMBL/GenBank/DDBJ whole genome shotgun (WGS) entry which is preliminary data.</text>
</comment>
<evidence type="ECO:0000256" key="2">
    <source>
        <dbReference type="ARBA" id="ARBA00023125"/>
    </source>
</evidence>
<dbReference type="PANTHER" id="PTHR44846:SF17">
    <property type="entry name" value="GNTR-FAMILY TRANSCRIPTIONAL REGULATOR"/>
    <property type="match status" value="1"/>
</dbReference>
<dbReference type="AlphaFoldDB" id="A0A919QVT1"/>
<dbReference type="RefSeq" id="WP_203981735.1">
    <property type="nucleotide sequence ID" value="NZ_BOOU01000001.1"/>
</dbReference>
<dbReference type="InterPro" id="IPR000524">
    <property type="entry name" value="Tscrpt_reg_HTH_GntR"/>
</dbReference>
<feature type="domain" description="HTH gntR-type" evidence="5">
    <location>
        <begin position="2"/>
        <end position="70"/>
    </location>
</feature>
<evidence type="ECO:0000313" key="8">
    <source>
        <dbReference type="Proteomes" id="UP000655287"/>
    </source>
</evidence>
<dbReference type="InterPro" id="IPR036271">
    <property type="entry name" value="Tet_transcr_reg_TetR-rel_C_sf"/>
</dbReference>
<keyword evidence="3" id="KW-0804">Transcription</keyword>
<feature type="DNA-binding region" description="H-T-H motif" evidence="4">
    <location>
        <begin position="105"/>
        <end position="124"/>
    </location>
</feature>
<dbReference type="Pfam" id="PF00392">
    <property type="entry name" value="GntR"/>
    <property type="match status" value="1"/>
</dbReference>
<evidence type="ECO:0000256" key="1">
    <source>
        <dbReference type="ARBA" id="ARBA00023015"/>
    </source>
</evidence>
<keyword evidence="1" id="KW-0805">Transcription regulation</keyword>
<dbReference type="Pfam" id="PF02909">
    <property type="entry name" value="TetR_C_1"/>
    <property type="match status" value="1"/>
</dbReference>
<feature type="domain" description="HTH tetR-type" evidence="6">
    <location>
        <begin position="82"/>
        <end position="142"/>
    </location>
</feature>
<dbReference type="GO" id="GO:0045892">
    <property type="term" value="P:negative regulation of DNA-templated transcription"/>
    <property type="evidence" value="ECO:0007669"/>
    <property type="project" value="InterPro"/>
</dbReference>
<dbReference type="EMBL" id="BOOU01000001">
    <property type="protein sequence ID" value="GII75066.1"/>
    <property type="molecule type" value="Genomic_DNA"/>
</dbReference>
<dbReference type="InterPro" id="IPR036390">
    <property type="entry name" value="WH_DNA-bd_sf"/>
</dbReference>
<dbReference type="SUPFAM" id="SSF46689">
    <property type="entry name" value="Homeodomain-like"/>
    <property type="match status" value="1"/>
</dbReference>
<dbReference type="SMART" id="SM00345">
    <property type="entry name" value="HTH_GNTR"/>
    <property type="match status" value="1"/>
</dbReference>
<gene>
    <name evidence="7" type="ORF">Sru01_00480</name>
</gene>
<protein>
    <submittedName>
        <fullName evidence="7">GntR family transcriptional regulator</fullName>
    </submittedName>
</protein>
<dbReference type="InterPro" id="IPR036388">
    <property type="entry name" value="WH-like_DNA-bd_sf"/>
</dbReference>